<name>A0A4R2CJX5_SHIGR</name>
<feature type="domain" description="Dihydroprymidine dehydrogenase" evidence="10">
    <location>
        <begin position="20"/>
        <end position="129"/>
    </location>
</feature>
<comment type="subunit">
    <text evidence="7">Heterotetramer of 2 PreA and 2 PreT subunits.</text>
</comment>
<dbReference type="PANTHER" id="PTHR43073">
    <property type="entry name" value="DIHYDROPYRIMIDINE DEHYDROGENASE [NADP(+)]"/>
    <property type="match status" value="1"/>
</dbReference>
<sequence>MGTTQSGIHRGRLAPTEYETNFSDLHPRLDDHEALVAADRCYFCHDAPCMTACPTSIDIPLFIRQISTGNPIGSAKTIFDQNILGGMCARVCPTETLCEQACVRNTAEHRPVEIGRLQRYATDVAMTENKHFYERAARTGKAVAVVGAGPAGLACAHRLAMNGHDVVIFEAREKAGGLNEYGIATYKAVDDFAQAEVDYVLSIGGIEVKNGLKLGRDFTLADLTANFDAVFLGMGLAGVNALGAEGENLPGVVDAVDFIAELRQATDKATIPVGRRVVVIGGGMTAIDAAVQAKLLGAEEVTICYRRGKEHMNASEFEQDLATSKGVMIRHWLQPKRVIARDGHVAGIEVEYTEMRDGKLTGTGETGVLAADQIFKAIGQTFEAGGLGSLAMAGNRIAIDAEGRTSIANVWAGGDCVKAGEDLTVTSVAQGRDAADSINRMLAAGAQPAVAVA</sequence>
<dbReference type="GO" id="GO:0051536">
    <property type="term" value="F:iron-sulfur cluster binding"/>
    <property type="evidence" value="ECO:0007669"/>
    <property type="project" value="InterPro"/>
</dbReference>
<protein>
    <recommendedName>
        <fullName evidence="8">dihydrouracil dehydrogenase (NAD(+))</fullName>
        <ecNumber evidence="8">1.3.1.1</ecNumber>
    </recommendedName>
    <alternativeName>
        <fullName evidence="3">Dihydrothymine dehydrogenase</fullName>
    </alternativeName>
    <alternativeName>
        <fullName evidence="2">Dihydrouracil dehydrogenase</fullName>
    </alternativeName>
</protein>
<dbReference type="EC" id="1.3.1.1" evidence="8"/>
<dbReference type="AlphaFoldDB" id="A0A4R2CJX5"/>
<dbReference type="RefSeq" id="WP_064330990.1">
    <property type="nucleotide sequence ID" value="NZ_BAABEI010000012.1"/>
</dbReference>
<evidence type="ECO:0000256" key="2">
    <source>
        <dbReference type="ARBA" id="ARBA00030119"/>
    </source>
</evidence>
<dbReference type="PRINTS" id="PR00469">
    <property type="entry name" value="PNDRDTASEII"/>
</dbReference>
<evidence type="ECO:0000259" key="10">
    <source>
        <dbReference type="Pfam" id="PF14691"/>
    </source>
</evidence>
<dbReference type="EMBL" id="SLVX01000017">
    <property type="protein sequence ID" value="TCN39459.1"/>
    <property type="molecule type" value="Genomic_DNA"/>
</dbReference>
<keyword evidence="1" id="KW-0560">Oxidoreductase</keyword>
<evidence type="ECO:0000256" key="5">
    <source>
        <dbReference type="ARBA" id="ARBA00048792"/>
    </source>
</evidence>
<evidence type="ECO:0000259" key="9">
    <source>
        <dbReference type="Pfam" id="PF07992"/>
    </source>
</evidence>
<dbReference type="PRINTS" id="PR00368">
    <property type="entry name" value="FADPNR"/>
</dbReference>
<evidence type="ECO:0000256" key="7">
    <source>
        <dbReference type="ARBA" id="ARBA00049714"/>
    </source>
</evidence>
<dbReference type="InterPro" id="IPR036188">
    <property type="entry name" value="FAD/NAD-bd_sf"/>
</dbReference>
<evidence type="ECO:0000256" key="8">
    <source>
        <dbReference type="ARBA" id="ARBA00049728"/>
    </source>
</evidence>
<dbReference type="SUPFAM" id="SSF46548">
    <property type="entry name" value="alpha-helical ferredoxin"/>
    <property type="match status" value="1"/>
</dbReference>
<evidence type="ECO:0000256" key="1">
    <source>
        <dbReference type="ARBA" id="ARBA00023002"/>
    </source>
</evidence>
<dbReference type="SUPFAM" id="SSF51971">
    <property type="entry name" value="Nucleotide-binding domain"/>
    <property type="match status" value="1"/>
</dbReference>
<dbReference type="Gene3D" id="1.10.1060.10">
    <property type="entry name" value="Alpha-helical ferredoxin"/>
    <property type="match status" value="1"/>
</dbReference>
<evidence type="ECO:0000313" key="12">
    <source>
        <dbReference type="Proteomes" id="UP000295351"/>
    </source>
</evidence>
<dbReference type="InterPro" id="IPR023753">
    <property type="entry name" value="FAD/NAD-binding_dom"/>
</dbReference>
<dbReference type="Proteomes" id="UP000295351">
    <property type="component" value="Unassembled WGS sequence"/>
</dbReference>
<comment type="catalytic activity">
    <reaction evidence="4">
        <text>5,6-dihydrothymine + NAD(+) = thymine + NADH + H(+)</text>
        <dbReference type="Rhea" id="RHEA:28791"/>
        <dbReference type="ChEBI" id="CHEBI:15378"/>
        <dbReference type="ChEBI" id="CHEBI:17821"/>
        <dbReference type="ChEBI" id="CHEBI:27468"/>
        <dbReference type="ChEBI" id="CHEBI:57540"/>
        <dbReference type="ChEBI" id="CHEBI:57945"/>
        <dbReference type="EC" id="1.3.1.1"/>
    </reaction>
</comment>
<comment type="catalytic activity">
    <reaction evidence="5">
        <text>5,6-dihydrouracil + NAD(+) = uracil + NADH + H(+)</text>
        <dbReference type="Rhea" id="RHEA:20189"/>
        <dbReference type="ChEBI" id="CHEBI:15378"/>
        <dbReference type="ChEBI" id="CHEBI:15901"/>
        <dbReference type="ChEBI" id="CHEBI:17568"/>
        <dbReference type="ChEBI" id="CHEBI:57540"/>
        <dbReference type="ChEBI" id="CHEBI:57945"/>
        <dbReference type="EC" id="1.3.1.1"/>
    </reaction>
</comment>
<comment type="caution">
    <text evidence="11">The sequence shown here is derived from an EMBL/GenBank/DDBJ whole genome shotgun (WGS) entry which is preliminary data.</text>
</comment>
<dbReference type="PANTHER" id="PTHR43073:SF2">
    <property type="entry name" value="DIHYDROPYRIMIDINE DEHYDROGENASE [NADP(+)]"/>
    <property type="match status" value="1"/>
</dbReference>
<dbReference type="GO" id="GO:0004159">
    <property type="term" value="F:dihydropyrimidine dehydrogenase (NAD+) activity"/>
    <property type="evidence" value="ECO:0007669"/>
    <property type="project" value="UniProtKB-EC"/>
</dbReference>
<organism evidence="11 12">
    <name type="scientific">Shinella granuli</name>
    <dbReference type="NCBI Taxonomy" id="323621"/>
    <lineage>
        <taxon>Bacteria</taxon>
        <taxon>Pseudomonadati</taxon>
        <taxon>Pseudomonadota</taxon>
        <taxon>Alphaproteobacteria</taxon>
        <taxon>Hyphomicrobiales</taxon>
        <taxon>Rhizobiaceae</taxon>
        <taxon>Shinella</taxon>
    </lineage>
</organism>
<evidence type="ECO:0000313" key="11">
    <source>
        <dbReference type="EMBL" id="TCN39459.1"/>
    </source>
</evidence>
<dbReference type="Pfam" id="PF14691">
    <property type="entry name" value="Fer4_20"/>
    <property type="match status" value="1"/>
</dbReference>
<dbReference type="Gene3D" id="3.50.50.60">
    <property type="entry name" value="FAD/NAD(P)-binding domain"/>
    <property type="match status" value="2"/>
</dbReference>
<proteinExistence type="predicted"/>
<feature type="domain" description="FAD/NAD(P)-binding" evidence="9">
    <location>
        <begin position="142"/>
        <end position="431"/>
    </location>
</feature>
<evidence type="ECO:0000256" key="6">
    <source>
        <dbReference type="ARBA" id="ARBA00049578"/>
    </source>
</evidence>
<evidence type="ECO:0000256" key="3">
    <source>
        <dbReference type="ARBA" id="ARBA00032722"/>
    </source>
</evidence>
<gene>
    <name evidence="11" type="ORF">EV665_11787</name>
</gene>
<dbReference type="InterPro" id="IPR009051">
    <property type="entry name" value="Helical_ferredxn"/>
</dbReference>
<reference evidence="11 12" key="1">
    <citation type="submission" date="2019-03" db="EMBL/GenBank/DDBJ databases">
        <title>Genomic Encyclopedia of Type Strains, Phase IV (KMG-IV): sequencing the most valuable type-strain genomes for metagenomic binning, comparative biology and taxonomic classification.</title>
        <authorList>
            <person name="Goeker M."/>
        </authorList>
    </citation>
    <scope>NUCLEOTIDE SEQUENCE [LARGE SCALE GENOMIC DNA]</scope>
    <source>
        <strain evidence="11 12">DSM 18401</strain>
    </source>
</reference>
<evidence type="ECO:0000256" key="4">
    <source>
        <dbReference type="ARBA" id="ARBA00047685"/>
    </source>
</evidence>
<accession>A0A4R2CJX5</accession>
<keyword evidence="12" id="KW-1185">Reference proteome</keyword>
<comment type="function">
    <text evidence="6">Involved in pyrimidine base degradation. Catalyzes physiologically the reduction of uracil to 5,6-dihydrouracil (DHU) by using NADH as a specific cosubstrate. It also catalyzes the reverse reaction and the reduction of thymine to 5,6-dihydrothymine (DHT).</text>
</comment>
<dbReference type="InterPro" id="IPR028261">
    <property type="entry name" value="DPD_II"/>
</dbReference>
<dbReference type="Pfam" id="PF07992">
    <property type="entry name" value="Pyr_redox_2"/>
    <property type="match status" value="1"/>
</dbReference>